<feature type="domain" description="ABC3 transporter permease C-terminal" evidence="7">
    <location>
        <begin position="541"/>
        <end position="650"/>
    </location>
</feature>
<feature type="transmembrane region" description="Helical" evidence="6">
    <location>
        <begin position="289"/>
        <end position="312"/>
    </location>
</feature>
<dbReference type="InterPro" id="IPR052536">
    <property type="entry name" value="ABC-4_Integral_Memb_Prot"/>
</dbReference>
<feature type="transmembrane region" description="Helical" evidence="6">
    <location>
        <begin position="104"/>
        <end position="129"/>
    </location>
</feature>
<dbReference type="PIRSF" id="PIRSF018968">
    <property type="entry name" value="ABC_permease_BceB"/>
    <property type="match status" value="1"/>
</dbReference>
<dbReference type="GO" id="GO:0005886">
    <property type="term" value="C:plasma membrane"/>
    <property type="evidence" value="ECO:0007669"/>
    <property type="project" value="UniProtKB-SubCell"/>
</dbReference>
<feature type="domain" description="ABC3 transporter permease C-terminal" evidence="7">
    <location>
        <begin position="63"/>
        <end position="178"/>
    </location>
</feature>
<organism evidence="8">
    <name type="scientific">Lacrimispora sp. BS-2</name>
    <dbReference type="NCBI Taxonomy" id="3151850"/>
    <lineage>
        <taxon>Bacteria</taxon>
        <taxon>Bacillati</taxon>
        <taxon>Bacillota</taxon>
        <taxon>Clostridia</taxon>
        <taxon>Lachnospirales</taxon>
        <taxon>Lachnospiraceae</taxon>
        <taxon>Lacrimispora</taxon>
    </lineage>
</organism>
<keyword evidence="5 6" id="KW-0472">Membrane</keyword>
<evidence type="ECO:0000256" key="6">
    <source>
        <dbReference type="PIRNR" id="PIRNR018968"/>
    </source>
</evidence>
<evidence type="ECO:0000256" key="2">
    <source>
        <dbReference type="ARBA" id="ARBA00022475"/>
    </source>
</evidence>
<keyword evidence="2 6" id="KW-1003">Cell membrane</keyword>
<protein>
    <submittedName>
        <fullName evidence="8">FtsX-like permease family protein</fullName>
    </submittedName>
</protein>
<gene>
    <name evidence="8" type="ORF">ABFV83_03500</name>
</gene>
<dbReference type="PANTHER" id="PTHR46795">
    <property type="entry name" value="ABC TRANSPORTER PERMEASE-RELATED-RELATED"/>
    <property type="match status" value="1"/>
</dbReference>
<dbReference type="AlphaFoldDB" id="A0AAU7PTI2"/>
<feature type="transmembrane region" description="Helical" evidence="6">
    <location>
        <begin position="627"/>
        <end position="649"/>
    </location>
</feature>
<reference evidence="8" key="1">
    <citation type="submission" date="2024-06" db="EMBL/GenBank/DDBJ databases">
        <title>Lacrimispora cavernae sp. nov., a novel anaerobe isolated from bat guano pile inside a cave.</title>
        <authorList>
            <person name="Miller S.L."/>
            <person name="Lu N."/>
            <person name="King J."/>
            <person name="Sankaranarayanan K."/>
            <person name="Lawson P.A."/>
        </authorList>
    </citation>
    <scope>NUCLEOTIDE SEQUENCE</scope>
    <source>
        <strain evidence="8">BS-2</strain>
    </source>
</reference>
<evidence type="ECO:0000313" key="8">
    <source>
        <dbReference type="EMBL" id="XBS54871.1"/>
    </source>
</evidence>
<evidence type="ECO:0000256" key="4">
    <source>
        <dbReference type="ARBA" id="ARBA00022989"/>
    </source>
</evidence>
<evidence type="ECO:0000256" key="1">
    <source>
        <dbReference type="ARBA" id="ARBA00004651"/>
    </source>
</evidence>
<feature type="transmembrane region" description="Helical" evidence="6">
    <location>
        <begin position="236"/>
        <end position="258"/>
    </location>
</feature>
<dbReference type="GO" id="GO:0055085">
    <property type="term" value="P:transmembrane transport"/>
    <property type="evidence" value="ECO:0007669"/>
    <property type="project" value="UniProtKB-UniRule"/>
</dbReference>
<keyword evidence="4 6" id="KW-1133">Transmembrane helix</keyword>
<dbReference type="Pfam" id="PF02687">
    <property type="entry name" value="FtsX"/>
    <property type="match status" value="2"/>
</dbReference>
<keyword evidence="6" id="KW-0813">Transport</keyword>
<feature type="transmembrane region" description="Helical" evidence="6">
    <location>
        <begin position="205"/>
        <end position="224"/>
    </location>
</feature>
<feature type="transmembrane region" description="Helical" evidence="6">
    <location>
        <begin position="532"/>
        <end position="555"/>
    </location>
</feature>
<feature type="transmembrane region" description="Helical" evidence="6">
    <location>
        <begin position="163"/>
        <end position="185"/>
    </location>
</feature>
<evidence type="ECO:0000259" key="7">
    <source>
        <dbReference type="Pfam" id="PF02687"/>
    </source>
</evidence>
<dbReference type="InterPro" id="IPR003838">
    <property type="entry name" value="ABC3_permease_C"/>
</dbReference>
<evidence type="ECO:0000256" key="5">
    <source>
        <dbReference type="ARBA" id="ARBA00023136"/>
    </source>
</evidence>
<sequence length="658" mass="74262">MLSKLVFKNVGKSMQDYTVYFFTLVFGVSIFYMFNSIYAQQEIMVVTEIVTDSMVALRKILSVISVFVAVILGFLIVYANSFFIRRRKKEMGIYMTLGMSKSKISSIFVFETFLMGLLALIAGLVIGVFGSQFMSVFTAKIFEADMTAYKFIFSPDAAVKSTLYFAVIFLTVIIFNTIAVSKYKLIDLIYGGRKNESFKIRSTRVSVLVFLVSIVFLGTAYVLVLKNGIININRIFLCSIILGTVGSLLFFFSLSGILTKLVQSNKKLYYKDLTMFVTRQLTSKINTNFISISVVSIVLLLVIGIFSTGYSMKNILSADLKNTAPYDVSFYGSNEEGNHGTIYESLPWEIKDIDAISHEYSIYRGDLRFRDLPVDFSSLSFDMGKRALNFVTFSDYQKFLEMQGKEKNDLPGNEYFIIASGDIYQHIAQEFLDKNVTITLGDKTLQPKGEVQNIKLSNSDSGITFVVNDAFSEILEKSEEQVLNMTCKTGEGSKELQEKLNQYSNSEDYQEKGFWYYSSREEIYASSIAMKAIISFLAIYLGIVFMVACAAILAIQQLAQAADNKERYALLRKLGAEKKMLDRALFVQILSYFLLPLMLGIAHSIVGLTAVNDLMKGFEHVNVMDSVLIPAIFVLVIYGVYFGLTYIGCKHILRRDHY</sequence>
<feature type="transmembrane region" description="Helical" evidence="6">
    <location>
        <begin position="20"/>
        <end position="40"/>
    </location>
</feature>
<feature type="transmembrane region" description="Helical" evidence="6">
    <location>
        <begin position="60"/>
        <end position="83"/>
    </location>
</feature>
<name>A0AAU7PTI2_9FIRM</name>
<dbReference type="PANTHER" id="PTHR46795:SF3">
    <property type="entry name" value="ABC TRANSPORTER PERMEASE"/>
    <property type="match status" value="1"/>
</dbReference>
<dbReference type="InterPro" id="IPR027022">
    <property type="entry name" value="ABC_permease_BceB-typ"/>
</dbReference>
<comment type="subcellular location">
    <subcellularLocation>
        <location evidence="1 6">Cell membrane</location>
        <topology evidence="1 6">Multi-pass membrane protein</topology>
    </subcellularLocation>
</comment>
<accession>A0AAU7PTI2</accession>
<keyword evidence="3 6" id="KW-0812">Transmembrane</keyword>
<dbReference type="EMBL" id="CP157940">
    <property type="protein sequence ID" value="XBS54871.1"/>
    <property type="molecule type" value="Genomic_DNA"/>
</dbReference>
<dbReference type="RefSeq" id="WP_349947559.1">
    <property type="nucleotide sequence ID" value="NZ_CP157940.1"/>
</dbReference>
<evidence type="ECO:0000256" key="3">
    <source>
        <dbReference type="ARBA" id="ARBA00022692"/>
    </source>
</evidence>
<proteinExistence type="inferred from homology"/>
<feature type="transmembrane region" description="Helical" evidence="6">
    <location>
        <begin position="585"/>
        <end position="607"/>
    </location>
</feature>
<comment type="similarity">
    <text evidence="6">Belongs to the ABC-4 integral membrane protein family.</text>
</comment>